<dbReference type="InterPro" id="IPR040256">
    <property type="entry name" value="At4g02000-like"/>
</dbReference>
<proteinExistence type="predicted"/>
<protein>
    <recommendedName>
        <fullName evidence="5">CCHC-type domain-containing protein</fullName>
    </recommendedName>
</protein>
<dbReference type="InterPro" id="IPR025558">
    <property type="entry name" value="DUF4283"/>
</dbReference>
<evidence type="ECO:0000259" key="1">
    <source>
        <dbReference type="Pfam" id="PF14111"/>
    </source>
</evidence>
<accession>A0A2Z6NRF5</accession>
<evidence type="ECO:0000313" key="3">
    <source>
        <dbReference type="EMBL" id="GAU39012.1"/>
    </source>
</evidence>
<dbReference type="PANTHER" id="PTHR31286:SF153">
    <property type="entry name" value="DUF4283 DOMAIN PROTEIN"/>
    <property type="match status" value="1"/>
</dbReference>
<evidence type="ECO:0008006" key="5">
    <source>
        <dbReference type="Google" id="ProtNLM"/>
    </source>
</evidence>
<sequence>MSTVNLEDLSLQEEGFVFDMEEGEDDQVDFRWCLVGRFLSNRSIHVNSMKVAMAEAWRPVKGVKIKEATTGLFLFQFSHELDMEVVLQAGPWAFDNHMLIVERFQIVVQIENILLNHVDFWVQVHNLPTGLMAEKVGTKLANYIGVFVEYDKNNNNSFWRQYMRIRVRVDVRQPLKKETKVKNRGGEWCTVNFKYENLGVFCFVCGVLGHAESKCEIRFGMANDDGIREWFNELRAEPRRRYGRPTLRLGAILLRVGADLLQFWRVGAAGMSYIRKSQILDPGSAVGDEN</sequence>
<dbReference type="AlphaFoldDB" id="A0A2Z6NRF5"/>
<evidence type="ECO:0000313" key="4">
    <source>
        <dbReference type="Proteomes" id="UP000242715"/>
    </source>
</evidence>
<gene>
    <name evidence="3" type="ORF">TSUD_378880</name>
</gene>
<feature type="domain" description="Zinc knuckle CX2CX4HX4C" evidence="2">
    <location>
        <begin position="169"/>
        <end position="216"/>
    </location>
</feature>
<dbReference type="Proteomes" id="UP000242715">
    <property type="component" value="Unassembled WGS sequence"/>
</dbReference>
<dbReference type="EMBL" id="DF973740">
    <property type="protein sequence ID" value="GAU39012.1"/>
    <property type="molecule type" value="Genomic_DNA"/>
</dbReference>
<dbReference type="Pfam" id="PF14111">
    <property type="entry name" value="DUF4283"/>
    <property type="match status" value="1"/>
</dbReference>
<reference evidence="4" key="1">
    <citation type="journal article" date="2017" name="Front. Plant Sci.">
        <title>Climate Clever Clovers: New Paradigm to Reduce the Environmental Footprint of Ruminants by Breeding Low Methanogenic Forages Utilizing Haplotype Variation.</title>
        <authorList>
            <person name="Kaur P."/>
            <person name="Appels R."/>
            <person name="Bayer P.E."/>
            <person name="Keeble-Gagnere G."/>
            <person name="Wang J."/>
            <person name="Hirakawa H."/>
            <person name="Shirasawa K."/>
            <person name="Vercoe P."/>
            <person name="Stefanova K."/>
            <person name="Durmic Z."/>
            <person name="Nichols P."/>
            <person name="Revell C."/>
            <person name="Isobe S.N."/>
            <person name="Edwards D."/>
            <person name="Erskine W."/>
        </authorList>
    </citation>
    <scope>NUCLEOTIDE SEQUENCE [LARGE SCALE GENOMIC DNA]</scope>
    <source>
        <strain evidence="4">cv. Daliak</strain>
    </source>
</reference>
<keyword evidence="4" id="KW-1185">Reference proteome</keyword>
<evidence type="ECO:0000259" key="2">
    <source>
        <dbReference type="Pfam" id="PF14392"/>
    </source>
</evidence>
<feature type="domain" description="DUF4283" evidence="1">
    <location>
        <begin position="29"/>
        <end position="105"/>
    </location>
</feature>
<name>A0A2Z6NRF5_TRISU</name>
<dbReference type="OrthoDB" id="1418158at2759"/>
<organism evidence="3 4">
    <name type="scientific">Trifolium subterraneum</name>
    <name type="common">Subterranean clover</name>
    <dbReference type="NCBI Taxonomy" id="3900"/>
    <lineage>
        <taxon>Eukaryota</taxon>
        <taxon>Viridiplantae</taxon>
        <taxon>Streptophyta</taxon>
        <taxon>Embryophyta</taxon>
        <taxon>Tracheophyta</taxon>
        <taxon>Spermatophyta</taxon>
        <taxon>Magnoliopsida</taxon>
        <taxon>eudicotyledons</taxon>
        <taxon>Gunneridae</taxon>
        <taxon>Pentapetalae</taxon>
        <taxon>rosids</taxon>
        <taxon>fabids</taxon>
        <taxon>Fabales</taxon>
        <taxon>Fabaceae</taxon>
        <taxon>Papilionoideae</taxon>
        <taxon>50 kb inversion clade</taxon>
        <taxon>NPAAA clade</taxon>
        <taxon>Hologalegina</taxon>
        <taxon>IRL clade</taxon>
        <taxon>Trifolieae</taxon>
        <taxon>Trifolium</taxon>
    </lineage>
</organism>
<dbReference type="Pfam" id="PF14392">
    <property type="entry name" value="zf-CCHC_4"/>
    <property type="match status" value="1"/>
</dbReference>
<dbReference type="InterPro" id="IPR025836">
    <property type="entry name" value="Zn_knuckle_CX2CX4HX4C"/>
</dbReference>
<dbReference type="PANTHER" id="PTHR31286">
    <property type="entry name" value="GLYCINE-RICH CELL WALL STRUCTURAL PROTEIN 1.8-LIKE"/>
    <property type="match status" value="1"/>
</dbReference>